<dbReference type="EMBL" id="CP042808">
    <property type="protein sequence ID" value="QEE84384.1"/>
    <property type="molecule type" value="Genomic_DNA"/>
</dbReference>
<dbReference type="AlphaFoldDB" id="A0A5B9GGT3"/>
<reference evidence="1 2" key="1">
    <citation type="submission" date="2019-08" db="EMBL/GenBank/DDBJ databases">
        <title>Acetobacter oryzioeni sp. nov., isolated from Korean rice wine vinegar.</title>
        <authorList>
            <person name="Baek J.H."/>
            <person name="Kim K.H."/>
            <person name="Jeon C.O."/>
            <person name="Han D.M."/>
        </authorList>
    </citation>
    <scope>NUCLEOTIDE SEQUENCE [LARGE SCALE GENOMIC DNA]</scope>
    <source>
        <strain evidence="1 2">B6</strain>
    </source>
</reference>
<proteinExistence type="predicted"/>
<name>A0A5B9GGT3_9PROT</name>
<gene>
    <name evidence="1" type="ORF">EOV40_000960</name>
</gene>
<dbReference type="KEGG" id="aoy:EOV40_000960"/>
<evidence type="ECO:0008006" key="3">
    <source>
        <dbReference type="Google" id="ProtNLM"/>
    </source>
</evidence>
<evidence type="ECO:0000313" key="2">
    <source>
        <dbReference type="Proteomes" id="UP000287027"/>
    </source>
</evidence>
<dbReference type="Pfam" id="PF13704">
    <property type="entry name" value="Glyco_tranf_2_4"/>
    <property type="match status" value="1"/>
</dbReference>
<keyword evidence="2" id="KW-1185">Reference proteome</keyword>
<organism evidence="1 2">
    <name type="scientific">Acetobacter oryzoeni</name>
    <dbReference type="NCBI Taxonomy" id="2500548"/>
    <lineage>
        <taxon>Bacteria</taxon>
        <taxon>Pseudomonadati</taxon>
        <taxon>Pseudomonadota</taxon>
        <taxon>Alphaproteobacteria</taxon>
        <taxon>Acetobacterales</taxon>
        <taxon>Acetobacteraceae</taxon>
        <taxon>Acetobacter</taxon>
    </lineage>
</organism>
<protein>
    <recommendedName>
        <fullName evidence="3">Glycosyltransferase family 2 protein</fullName>
    </recommendedName>
</protein>
<dbReference type="Proteomes" id="UP000287027">
    <property type="component" value="Chromosome"/>
</dbReference>
<evidence type="ECO:0000313" key="1">
    <source>
        <dbReference type="EMBL" id="QEE84384.1"/>
    </source>
</evidence>
<accession>A0A5B9GGT3</accession>
<sequence length="271" mass="30638">MTPVMPRVAVMTKAYQERTMLPLWVRHYEKLVGRENLLVLDHGSSPAISIGGVRTERLPRGQVDEYDYIEILSVWQRKLLSEYDWVITTDTDEFIVPNPQLFSSLTAMLRDTPSGTRRCVGCEVIDPGNPTQPLDWSLPILRQRPLGVLSKWSSKPAVSSVPTDWMPGLHTAHTPSIFDHALWLFHLKYADEQYLMERLALTRALDWSARSVAEGLGGSHRVPDIAMRRAMEHYRSTIAPGTLDDVLSKQSDPDTLTSPMMAIPDVFLDCL</sequence>